<dbReference type="STRING" id="337451.A0A3S3NUU9"/>
<feature type="repeat" description="PPR" evidence="2">
    <location>
        <begin position="393"/>
        <end position="427"/>
    </location>
</feature>
<feature type="repeat" description="PPR" evidence="2">
    <location>
        <begin position="160"/>
        <end position="190"/>
    </location>
</feature>
<dbReference type="PANTHER" id="PTHR47926:SF537">
    <property type="entry name" value="PENTACOTRIPEPTIDE-REPEAT REGION OF PRORP DOMAIN-CONTAINING PROTEIN"/>
    <property type="match status" value="1"/>
</dbReference>
<comment type="caution">
    <text evidence="3">The sequence shown here is derived from an EMBL/GenBank/DDBJ whole genome shotgun (WGS) entry which is preliminary data.</text>
</comment>
<dbReference type="PROSITE" id="PS51375">
    <property type="entry name" value="PPR"/>
    <property type="match status" value="6"/>
</dbReference>
<name>A0A3S3NUU9_9MAGN</name>
<dbReference type="Gene3D" id="1.25.40.10">
    <property type="entry name" value="Tetratricopeptide repeat domain"/>
    <property type="match status" value="4"/>
</dbReference>
<dbReference type="OrthoDB" id="185373at2759"/>
<dbReference type="Pfam" id="PF01535">
    <property type="entry name" value="PPR"/>
    <property type="match status" value="3"/>
</dbReference>
<dbReference type="Pfam" id="PF13041">
    <property type="entry name" value="PPR_2"/>
    <property type="match status" value="3"/>
</dbReference>
<dbReference type="GO" id="GO:0009451">
    <property type="term" value="P:RNA modification"/>
    <property type="evidence" value="ECO:0007669"/>
    <property type="project" value="InterPro"/>
</dbReference>
<feature type="repeat" description="PPR" evidence="2">
    <location>
        <begin position="292"/>
        <end position="326"/>
    </location>
</feature>
<dbReference type="InterPro" id="IPR046848">
    <property type="entry name" value="E_motif"/>
</dbReference>
<keyword evidence="1" id="KW-0677">Repeat</keyword>
<dbReference type="GO" id="GO:0003723">
    <property type="term" value="F:RNA binding"/>
    <property type="evidence" value="ECO:0007669"/>
    <property type="project" value="InterPro"/>
</dbReference>
<dbReference type="FunFam" id="1.25.40.10:FF:000366">
    <property type="entry name" value="Pentatricopeptide (PPR) repeat-containing protein"/>
    <property type="match status" value="1"/>
</dbReference>
<feature type="repeat" description="PPR" evidence="2">
    <location>
        <begin position="191"/>
        <end position="225"/>
    </location>
</feature>
<dbReference type="PANTHER" id="PTHR47926">
    <property type="entry name" value="PENTATRICOPEPTIDE REPEAT-CONTAINING PROTEIN"/>
    <property type="match status" value="1"/>
</dbReference>
<accession>A0A3S3NUU9</accession>
<dbReference type="EMBL" id="QPKB01000011">
    <property type="protein sequence ID" value="RWR94868.1"/>
    <property type="molecule type" value="Genomic_DNA"/>
</dbReference>
<feature type="repeat" description="PPR" evidence="2">
    <location>
        <begin position="362"/>
        <end position="392"/>
    </location>
</feature>
<dbReference type="FunFam" id="1.25.40.10:FF:000417">
    <property type="entry name" value="Pentatricopeptide repeat-containing protein At4g38010"/>
    <property type="match status" value="1"/>
</dbReference>
<organism evidence="3 4">
    <name type="scientific">Cinnamomum micranthum f. kanehirae</name>
    <dbReference type="NCBI Taxonomy" id="337451"/>
    <lineage>
        <taxon>Eukaryota</taxon>
        <taxon>Viridiplantae</taxon>
        <taxon>Streptophyta</taxon>
        <taxon>Embryophyta</taxon>
        <taxon>Tracheophyta</taxon>
        <taxon>Spermatophyta</taxon>
        <taxon>Magnoliopsida</taxon>
        <taxon>Magnoliidae</taxon>
        <taxon>Laurales</taxon>
        <taxon>Lauraceae</taxon>
        <taxon>Cinnamomum</taxon>
    </lineage>
</organism>
<proteinExistence type="predicted"/>
<dbReference type="InterPro" id="IPR002885">
    <property type="entry name" value="PPR_rpt"/>
</dbReference>
<dbReference type="FunFam" id="1.25.40.10:FF:000031">
    <property type="entry name" value="Pentatricopeptide repeat-containing protein mitochondrial"/>
    <property type="match status" value="1"/>
</dbReference>
<dbReference type="Proteomes" id="UP000283530">
    <property type="component" value="Unassembled WGS sequence"/>
</dbReference>
<dbReference type="FunFam" id="1.25.40.10:FF:000348">
    <property type="entry name" value="Pentatricopeptide repeat-containing protein chloroplastic"/>
    <property type="match status" value="1"/>
</dbReference>
<dbReference type="NCBIfam" id="TIGR00756">
    <property type="entry name" value="PPR"/>
    <property type="match status" value="5"/>
</dbReference>
<evidence type="ECO:0000313" key="3">
    <source>
        <dbReference type="EMBL" id="RWR94868.1"/>
    </source>
</evidence>
<keyword evidence="4" id="KW-1185">Reference proteome</keyword>
<dbReference type="AlphaFoldDB" id="A0A3S3NUU9"/>
<evidence type="ECO:0000313" key="4">
    <source>
        <dbReference type="Proteomes" id="UP000283530"/>
    </source>
</evidence>
<dbReference type="Pfam" id="PF20431">
    <property type="entry name" value="E_motif"/>
    <property type="match status" value="1"/>
</dbReference>
<dbReference type="InterPro" id="IPR011990">
    <property type="entry name" value="TPR-like_helical_dom_sf"/>
</dbReference>
<sequence length="619" mass="69593">MEQHLMSLLDLPLHLNQFKQIHALIIAKNCNATSFIKRLLNISAVNYARILFDKIPQPDQNLCNSMVSTYSRLSLHKESIEAFFLIQNKKTQMLHFAFPPVIKSCTSQDAVDEGKQVHSLAVSTGFCSNAFIQTSLIDFYWKTGDLDSAKWVFEEVSDKDPVSYNCLIAAYSRFGRVLEARQLFDEMPVRTTVSWNSMISCYAHNGDLREGLRMFERMSIERAWPNEFTLVTVLSICAKLGDLEMGLKVKKFVEDNSLCRNMIMSTAILEMYVKCGAIDDARREFDGMVKRDVVAWSAMIAGYAQNGRSNEALELFEEMKRRKIKPNDVTLVSILSACGQLGSVEAGEMIGNYVESEGLSLNVYVGSALLDMYAKCGNIGKARQVFNEMPEKDVVSWNSMIAGLAVNGFEEEAINLYFQMNESDAKPNDVTLVALLTACTHAGLVELGCRFFKSMRRDHNIKPQVEHCACVVDLFCRSGRLDEAYEFICKMEVEPNVIIWGSLLSACRINSNVALAERAVEKLLLLEPENSGNYVLLSNLYASVGRWEESLKMRALMKEKGVQKTTAYSWIEVDGMVHKFLVEDTSHPRSGEIYSVVDGLGLQLKLPRCSAYSVLELSS</sequence>
<evidence type="ECO:0000256" key="2">
    <source>
        <dbReference type="PROSITE-ProRule" id="PRU00708"/>
    </source>
</evidence>
<dbReference type="SUPFAM" id="SSF48452">
    <property type="entry name" value="TPR-like"/>
    <property type="match status" value="1"/>
</dbReference>
<feature type="repeat" description="PPR" evidence="2">
    <location>
        <begin position="530"/>
        <end position="564"/>
    </location>
</feature>
<dbReference type="InterPro" id="IPR046960">
    <property type="entry name" value="PPR_At4g14850-like_plant"/>
</dbReference>
<reference evidence="3 4" key="1">
    <citation type="journal article" date="2019" name="Nat. Plants">
        <title>Stout camphor tree genome fills gaps in understanding of flowering plant genome evolution.</title>
        <authorList>
            <person name="Chaw S.M."/>
            <person name="Liu Y.C."/>
            <person name="Wu Y.W."/>
            <person name="Wang H.Y."/>
            <person name="Lin C.I."/>
            <person name="Wu C.S."/>
            <person name="Ke H.M."/>
            <person name="Chang L.Y."/>
            <person name="Hsu C.Y."/>
            <person name="Yang H.T."/>
            <person name="Sudianto E."/>
            <person name="Hsu M.H."/>
            <person name="Wu K.P."/>
            <person name="Wang L.N."/>
            <person name="Leebens-Mack J.H."/>
            <person name="Tsai I.J."/>
        </authorList>
    </citation>
    <scope>NUCLEOTIDE SEQUENCE [LARGE SCALE GENOMIC DNA]</scope>
    <source>
        <strain evidence="4">cv. Chaw 1501</strain>
        <tissue evidence="3">Young leaves</tissue>
    </source>
</reference>
<evidence type="ECO:0000256" key="1">
    <source>
        <dbReference type="ARBA" id="ARBA00022737"/>
    </source>
</evidence>
<protein>
    <submittedName>
        <fullName evidence="3">Pentatricopeptide repeat</fullName>
    </submittedName>
</protein>
<gene>
    <name evidence="3" type="ORF">CKAN_02418200</name>
</gene>